<dbReference type="PANTHER" id="PTHR32060:SF30">
    <property type="entry name" value="CARBOXY-TERMINAL PROCESSING PROTEASE CTPA"/>
    <property type="match status" value="1"/>
</dbReference>
<dbReference type="EMBL" id="FNGS01000010">
    <property type="protein sequence ID" value="SDM91538.1"/>
    <property type="molecule type" value="Genomic_DNA"/>
</dbReference>
<keyword evidence="3" id="KW-1185">Reference proteome</keyword>
<evidence type="ECO:0000259" key="1">
    <source>
        <dbReference type="SMART" id="SM00245"/>
    </source>
</evidence>
<reference evidence="2 3" key="1">
    <citation type="submission" date="2016-10" db="EMBL/GenBank/DDBJ databases">
        <authorList>
            <person name="de Groot N.N."/>
        </authorList>
    </citation>
    <scope>NUCLEOTIDE SEQUENCE [LARGE SCALE GENOMIC DNA]</scope>
    <source>
        <strain evidence="2 3">DSM 21668</strain>
    </source>
</reference>
<dbReference type="InterPro" id="IPR029045">
    <property type="entry name" value="ClpP/crotonase-like_dom_sf"/>
</dbReference>
<accession>A0A1G9X4D7</accession>
<feature type="domain" description="Tail specific protease" evidence="1">
    <location>
        <begin position="187"/>
        <end position="390"/>
    </location>
</feature>
<dbReference type="GO" id="GO:0030288">
    <property type="term" value="C:outer membrane-bounded periplasmic space"/>
    <property type="evidence" value="ECO:0007669"/>
    <property type="project" value="TreeGrafter"/>
</dbReference>
<dbReference type="PROSITE" id="PS51257">
    <property type="entry name" value="PROKAR_LIPOPROTEIN"/>
    <property type="match status" value="1"/>
</dbReference>
<organism evidence="2 3">
    <name type="scientific">Siphonobacter aquaeclarae</name>
    <dbReference type="NCBI Taxonomy" id="563176"/>
    <lineage>
        <taxon>Bacteria</taxon>
        <taxon>Pseudomonadati</taxon>
        <taxon>Bacteroidota</taxon>
        <taxon>Cytophagia</taxon>
        <taxon>Cytophagales</taxon>
        <taxon>Cytophagaceae</taxon>
        <taxon>Siphonobacter</taxon>
    </lineage>
</organism>
<dbReference type="InterPro" id="IPR005151">
    <property type="entry name" value="Tail-specific_protease"/>
</dbReference>
<dbReference type="AlphaFoldDB" id="A0A1G9X4D7"/>
<dbReference type="RefSeq" id="WP_093208114.1">
    <property type="nucleotide sequence ID" value="NZ_FNGS01000010.1"/>
</dbReference>
<dbReference type="SUPFAM" id="SSF52096">
    <property type="entry name" value="ClpP/crotonase"/>
    <property type="match status" value="1"/>
</dbReference>
<dbReference type="Gene3D" id="3.30.750.170">
    <property type="match status" value="1"/>
</dbReference>
<gene>
    <name evidence="2" type="ORF">SAMN04488090_4550</name>
</gene>
<evidence type="ECO:0000313" key="3">
    <source>
        <dbReference type="Proteomes" id="UP000198901"/>
    </source>
</evidence>
<dbReference type="GO" id="GO:0006508">
    <property type="term" value="P:proteolysis"/>
    <property type="evidence" value="ECO:0007669"/>
    <property type="project" value="InterPro"/>
</dbReference>
<dbReference type="PANTHER" id="PTHR32060">
    <property type="entry name" value="TAIL-SPECIFIC PROTEASE"/>
    <property type="match status" value="1"/>
</dbReference>
<evidence type="ECO:0000313" key="2">
    <source>
        <dbReference type="EMBL" id="SDM91538.1"/>
    </source>
</evidence>
<dbReference type="Gene3D" id="3.90.226.10">
    <property type="entry name" value="2-enoyl-CoA Hydratase, Chain A, domain 1"/>
    <property type="match status" value="1"/>
</dbReference>
<dbReference type="GO" id="GO:0004175">
    <property type="term" value="F:endopeptidase activity"/>
    <property type="evidence" value="ECO:0007669"/>
    <property type="project" value="TreeGrafter"/>
</dbReference>
<dbReference type="Gene3D" id="2.30.42.10">
    <property type="match status" value="1"/>
</dbReference>
<dbReference type="InterPro" id="IPR036034">
    <property type="entry name" value="PDZ_sf"/>
</dbReference>
<sequence length="454" mass="49379">MKHFIAYSLVITLVIGACSKKKDPQPDKPPVDSTKDSVGKDVRDSVYFVAKELYLWNENLPKHVIFKPTSYDSAEAVMLKVRTYSPLGTNGKNLDRWSFAMKKSVYDKVSSGISGDFGVSFGWAPGTANDLRIASVYKNSDAGVKGVTRGWKVVSMNGVAATSANVAALNTALQGSSIDFAFQKPDGTQQTLTIKRTEYQINPVLTRKIIEQNGKKIGYVAFETFFSTTAEAALKEAFSYFKTNGVTELIFDERYNGGGYVSVAERAANWIVPQSAAGKLMYKDSHNSAYASWNKTKNFDTALPAENLNLSRVFFIATGNSASASELLINVLTPYLTVKIIGNTTYGKPAGYYPIPVMNYYSLPLAVKQVNANNYGDYYEGLKADRTQVDGVTYDWGDPKEPCVADALAFIANGSFPAASGGRLAAEQESAPKVQAETPFRGAVLAAPKGIRLK</sequence>
<dbReference type="GO" id="GO:0008236">
    <property type="term" value="F:serine-type peptidase activity"/>
    <property type="evidence" value="ECO:0007669"/>
    <property type="project" value="InterPro"/>
</dbReference>
<protein>
    <submittedName>
        <fullName evidence="2">Peptidase family S41</fullName>
    </submittedName>
</protein>
<dbReference type="Pfam" id="PF03572">
    <property type="entry name" value="Peptidase_S41"/>
    <property type="match status" value="1"/>
</dbReference>
<proteinExistence type="predicted"/>
<dbReference type="OrthoDB" id="7168509at2"/>
<dbReference type="GO" id="GO:0007165">
    <property type="term" value="P:signal transduction"/>
    <property type="evidence" value="ECO:0007669"/>
    <property type="project" value="TreeGrafter"/>
</dbReference>
<dbReference type="STRING" id="563176.SAMN04488090_4550"/>
<name>A0A1G9X4D7_9BACT</name>
<dbReference type="Proteomes" id="UP000198901">
    <property type="component" value="Unassembled WGS sequence"/>
</dbReference>
<dbReference type="SMART" id="SM00245">
    <property type="entry name" value="TSPc"/>
    <property type="match status" value="1"/>
</dbReference>
<dbReference type="CDD" id="cd07561">
    <property type="entry name" value="Peptidase_S41_CPP_like"/>
    <property type="match status" value="1"/>
</dbReference>